<proteinExistence type="predicted"/>
<dbReference type="InterPro" id="IPR036485">
    <property type="entry name" value="Glu_synth_asu_C_sf"/>
</dbReference>
<evidence type="ECO:0000313" key="2">
    <source>
        <dbReference type="EMBL" id="MPM21319.1"/>
    </source>
</evidence>
<feature type="domain" description="Glutamate synthase alpha subunit C-terminal" evidence="1">
    <location>
        <begin position="1"/>
        <end position="95"/>
    </location>
</feature>
<accession>A0A644XYY3</accession>
<dbReference type="InterPro" id="IPR051394">
    <property type="entry name" value="Glutamate_Synthase"/>
</dbReference>
<dbReference type="Gene3D" id="2.160.20.60">
    <property type="entry name" value="Glutamate synthase, alpha subunit, C-terminal domain"/>
    <property type="match status" value="1"/>
</dbReference>
<evidence type="ECO:0000259" key="1">
    <source>
        <dbReference type="Pfam" id="PF01493"/>
    </source>
</evidence>
<comment type="caution">
    <text evidence="2">The sequence shown here is derived from an EMBL/GenBank/DDBJ whole genome shotgun (WGS) entry which is preliminary data.</text>
</comment>
<dbReference type="GO" id="GO:0004355">
    <property type="term" value="F:glutamate synthase (NADPH) activity"/>
    <property type="evidence" value="ECO:0007669"/>
    <property type="project" value="UniProtKB-EC"/>
</dbReference>
<dbReference type="PANTHER" id="PTHR43100:SF1">
    <property type="entry name" value="GLUTAMATE SYNTHASE [NADPH] SMALL CHAIN"/>
    <property type="match status" value="1"/>
</dbReference>
<dbReference type="EC" id="1.4.1.13" evidence="2"/>
<gene>
    <name evidence="2" type="primary">gltB_12</name>
    <name evidence="2" type="ORF">SDC9_67763</name>
</gene>
<dbReference type="AlphaFoldDB" id="A0A644XYY3"/>
<dbReference type="InterPro" id="IPR002489">
    <property type="entry name" value="Glu_synth_asu_C"/>
</dbReference>
<sequence length="161" mass="17889">MLYGATSGEVYINGVAGERFCVRNSGAIAVVEGAGDHCCEYMTGGRTVVLGPTGRNFAAGMSGGVAYVYDEKGNFDYFCNMEMAELSLIEEADDQKELYGLISAHYKYTNSPMAKRILDNWSKSVEQFIKVIPIEYKKVLQEEKLVELDRKNKITSITEAR</sequence>
<dbReference type="Pfam" id="PF01493">
    <property type="entry name" value="GXGXG"/>
    <property type="match status" value="1"/>
</dbReference>
<organism evidence="2">
    <name type="scientific">bioreactor metagenome</name>
    <dbReference type="NCBI Taxonomy" id="1076179"/>
    <lineage>
        <taxon>unclassified sequences</taxon>
        <taxon>metagenomes</taxon>
        <taxon>ecological metagenomes</taxon>
    </lineage>
</organism>
<name>A0A644XYY3_9ZZZZ</name>
<dbReference type="SUPFAM" id="SSF69336">
    <property type="entry name" value="Alpha subunit of glutamate synthase, C-terminal domain"/>
    <property type="match status" value="1"/>
</dbReference>
<reference evidence="2" key="1">
    <citation type="submission" date="2019-08" db="EMBL/GenBank/DDBJ databases">
        <authorList>
            <person name="Kucharzyk K."/>
            <person name="Murdoch R.W."/>
            <person name="Higgins S."/>
            <person name="Loffler F."/>
        </authorList>
    </citation>
    <scope>NUCLEOTIDE SEQUENCE</scope>
</reference>
<keyword evidence="2" id="KW-0560">Oxidoreductase</keyword>
<dbReference type="PANTHER" id="PTHR43100">
    <property type="entry name" value="GLUTAMATE SYNTHASE [NADPH] SMALL CHAIN"/>
    <property type="match status" value="1"/>
</dbReference>
<dbReference type="EMBL" id="VSSQ01003567">
    <property type="protein sequence ID" value="MPM21319.1"/>
    <property type="molecule type" value="Genomic_DNA"/>
</dbReference>
<protein>
    <submittedName>
        <fullName evidence="2">Glutamate synthase [NADPH] large chain</fullName>
        <ecNumber evidence="2">1.4.1.13</ecNumber>
    </submittedName>
</protein>